<feature type="transmembrane region" description="Helical" evidence="1">
    <location>
        <begin position="77"/>
        <end position="94"/>
    </location>
</feature>
<gene>
    <name evidence="2" type="ORF">NUTIK01_09100</name>
</gene>
<name>A0ABQ6P4F8_9SPHN</name>
<evidence type="ECO:0000313" key="2">
    <source>
        <dbReference type="EMBL" id="GMM60133.1"/>
    </source>
</evidence>
<dbReference type="Proteomes" id="UP001187221">
    <property type="component" value="Unassembled WGS sequence"/>
</dbReference>
<reference evidence="2 3" key="1">
    <citation type="submission" date="2023-06" db="EMBL/GenBank/DDBJ databases">
        <title>Draft genome sequence of Novosphingobium sp. strain IK01.</title>
        <authorList>
            <person name="Hatamoto M."/>
            <person name="Ikarashi T."/>
            <person name="Yamaguchi T."/>
        </authorList>
    </citation>
    <scope>NUCLEOTIDE SEQUENCE [LARGE SCALE GENOMIC DNA]</scope>
    <source>
        <strain evidence="2 3">IK01</strain>
    </source>
</reference>
<comment type="caution">
    <text evidence="2">The sequence shown here is derived from an EMBL/GenBank/DDBJ whole genome shotgun (WGS) entry which is preliminary data.</text>
</comment>
<proteinExistence type="predicted"/>
<protein>
    <submittedName>
        <fullName evidence="2">Uncharacterized protein</fullName>
    </submittedName>
</protein>
<accession>A0ABQ6P4F8</accession>
<evidence type="ECO:0000313" key="3">
    <source>
        <dbReference type="Proteomes" id="UP001187221"/>
    </source>
</evidence>
<keyword evidence="3" id="KW-1185">Reference proteome</keyword>
<keyword evidence="1" id="KW-0812">Transmembrane</keyword>
<feature type="transmembrane region" description="Helical" evidence="1">
    <location>
        <begin position="106"/>
        <end position="127"/>
    </location>
</feature>
<organism evidence="2 3">
    <name type="scientific">Novosphingobium pituita</name>
    <dbReference type="NCBI Taxonomy" id="3056842"/>
    <lineage>
        <taxon>Bacteria</taxon>
        <taxon>Pseudomonadati</taxon>
        <taxon>Pseudomonadota</taxon>
        <taxon>Alphaproteobacteria</taxon>
        <taxon>Sphingomonadales</taxon>
        <taxon>Sphingomonadaceae</taxon>
        <taxon>Novosphingobium</taxon>
    </lineage>
</organism>
<evidence type="ECO:0000256" key="1">
    <source>
        <dbReference type="SAM" id="Phobius"/>
    </source>
</evidence>
<keyword evidence="1" id="KW-0472">Membrane</keyword>
<feature type="transmembrane region" description="Helical" evidence="1">
    <location>
        <begin position="44"/>
        <end position="65"/>
    </location>
</feature>
<dbReference type="EMBL" id="BTFW01000001">
    <property type="protein sequence ID" value="GMM60133.1"/>
    <property type="molecule type" value="Genomic_DNA"/>
</dbReference>
<sequence>MEFIFEFVMQFFGEILLQLFVEVLAKSLLYSFDLKSGHPIHTLYSSVGFTILGGLAGLISLTFAPHSFVTNPVLRKINLVVTPLAAGGIITLLGKRKRRSGIAPDGLDKFSYAFVFAFAMALIRFLFTK</sequence>
<keyword evidence="1" id="KW-1133">Transmembrane helix</keyword>